<evidence type="ECO:0000256" key="1">
    <source>
        <dbReference type="ARBA" id="ARBA00004395"/>
    </source>
</evidence>
<dbReference type="GO" id="GO:0006895">
    <property type="term" value="P:Golgi to endosome transport"/>
    <property type="evidence" value="ECO:0007669"/>
    <property type="project" value="InterPro"/>
</dbReference>
<protein>
    <submittedName>
        <fullName evidence="11">LANO_0C07558g1_1</fullName>
    </submittedName>
</protein>
<feature type="domain" description="DOP1-like C-terminal" evidence="10">
    <location>
        <begin position="1223"/>
        <end position="1652"/>
    </location>
</feature>
<gene>
    <name evidence="11" type="ORF">LANO_0C07558G</name>
</gene>
<dbReference type="OrthoDB" id="297643at2759"/>
<dbReference type="Pfam" id="PF04118">
    <property type="entry name" value="Dopey_N"/>
    <property type="match status" value="1"/>
</dbReference>
<keyword evidence="12" id="KW-1185">Reference proteome</keyword>
<dbReference type="PANTHER" id="PTHR14042">
    <property type="entry name" value="DOPEY-RELATED"/>
    <property type="match status" value="1"/>
</dbReference>
<dbReference type="InterPro" id="IPR056458">
    <property type="entry name" value="TPR_DOP1_M"/>
</dbReference>
<feature type="domain" description="DOP1 N-terminal" evidence="8">
    <location>
        <begin position="18"/>
        <end position="349"/>
    </location>
</feature>
<dbReference type="GO" id="GO:0005768">
    <property type="term" value="C:endosome"/>
    <property type="evidence" value="ECO:0007669"/>
    <property type="project" value="TreeGrafter"/>
</dbReference>
<dbReference type="Pfam" id="PF24598">
    <property type="entry name" value="DOP1_C"/>
    <property type="match status" value="1"/>
</dbReference>
<sequence length="1675" mass="190101">MSVPLKPLSIDFNNRQLDSKQKKFHSSIERALQHFDSVTEWADYIASLGKLLKALQSWTPQFQNVKYYVPYPYQVSRRLASSLSPNLPSGVHLKTIEVYNIIFAKIGIEALNKECNIWVPGILPLMSYASISVKAPLIELYENYLIQLSPSALRLLIKPLLASLFPDVDDESSESQPATLILIETLRENVADEPLFWQSCFMVMINNKERRLGGLAWLTKTLPSLNAVPHKVQRSKTEEASEGQAASDTKNKRQSTLKLLLPAAKDVVHPEPGLLIRCLVSCLQEENELLIKRGILDLLLQRINLDSPVLQDLTSPSDFNLLMMSCCNTMLSRDMSISRRIWNWLLGPASTTGNSLQEANANDYFPRFGEAGLEAGLAAMINDEEKVPEAFKICLAIMDRWEIASHIIPKVFVPLMQAAFKFQENQIVMKNASAFFDSVETNVICSHLFRATIEKHDLDLLVFVLSRFKIGHDEEIVVRHLPLILLAILCRHTDFAVTKFHIVCELLLELIPERAYLPIKHSGLANSFEHKQKDDISAISDYYTSFLNGNAHNVNEVCDVSPPFSTEDLTFMIVLRMHDCLLFYSDEASQLNQMVDLFVFFFDRVPQGDSIGDSQGDIDDKNCHVGLSRPIVNKLFEAKKSLESGTDSIFGWVKLYSNYLASDLTVIEAAKLTKVLVAGLWIYLINPDTQIEAVKCLDALETSVGGRYVESSLSFAFLEDKDIDTRISALDALWTHSENTGTLARRPLELVLEELFDNQDPNYLSTSRWVTGVIKHGFANRLYHVLCENLLNQKLIEKSELEDLDDIDSFVYYCQILINVLKVEHPIVLKSFETEQTSVQPLELWKGEDVTNYKNLAIAIATKFLKIKNTTGKSVRTVLLLLGILLDGTEQNFQLIVTFLLELTTQHFNTGTQESELISVSLLNIISRVLALSHDKQLTLGIFEDDNSHLRYIDFLVTGVMSMQKPLIIHSYVKLLSESLVYFQNSIFSIILPLTTSITECIKNLFRGHSEKGHTYQSIAYLINGLQELMEVSHSYLSAEESGGYLGSAPSRNEFLQNMVANVFSNDSGSVDSKLRHEREIVVQSFKLVVNCCLEIWTWAQNYSKSKEIETLGGEVSLFGGSLHHQAYKYKSQSKKLLSAVFALEPLEVLEELISEHPDNVSLTLIHALDGNKPALTLPHLFQGIVYRCNKFSTVTFSNTVSSKSAPSPLLINQLNAKVLLKFILEYLTGLENAAIEDFYYDFMCFIKETLNYYQHYKKLSSLLLMAQAIVCEKVNNSRFGEEKTVKRELSDLFCKFLQTALAEDANSSEDAALNDLNAVCSKLKFIVMDYPAGDKFTSCISTIVQSAISPSFKKQSEQPIPERVLKLVLTVSHMASKVKSFKTLISDEFGNDKKFALFEECPLWSQIVFEWSNYSENKEKLMYELLVSTSAKANAISPNINPFTAWSDSEVQLRCHNILRICYLLLISPQDHYILNFKIIMTQLEQSLISEDLKIRSCSFLLLRCVLLQFSAMHFIEYWSMLSYSLQTGLQNFFECLQMQQNTDPNVILQVAKCVDLILTLNFEEFSASYEWLFVIDTMNCIYKTDPYISLADEISDCKDFIKSDVNEFEVTEHSQFRAPLLQGVHAIVKHTQLRKFFHNVSYAHYEEMYSLKTVDWSACRKDVLADIFAFIRA</sequence>
<reference evidence="12" key="1">
    <citation type="submission" date="2016-03" db="EMBL/GenBank/DDBJ databases">
        <authorList>
            <person name="Devillers Hugo."/>
        </authorList>
    </citation>
    <scope>NUCLEOTIDE SEQUENCE [LARGE SCALE GENOMIC DNA]</scope>
</reference>
<evidence type="ECO:0000313" key="12">
    <source>
        <dbReference type="Proteomes" id="UP000189911"/>
    </source>
</evidence>
<dbReference type="GO" id="GO:0005802">
    <property type="term" value="C:trans-Golgi network"/>
    <property type="evidence" value="ECO:0007669"/>
    <property type="project" value="TreeGrafter"/>
</dbReference>
<dbReference type="EMBL" id="LT598446">
    <property type="protein sequence ID" value="SCU86316.1"/>
    <property type="molecule type" value="Genomic_DNA"/>
</dbReference>
<keyword evidence="2" id="KW-0813">Transport</keyword>
<comment type="similarity">
    <text evidence="6">Belongs to the DOP1 family.</text>
</comment>
<dbReference type="InterPro" id="IPR007249">
    <property type="entry name" value="DOP1_N"/>
</dbReference>
<evidence type="ECO:0000256" key="4">
    <source>
        <dbReference type="ARBA" id="ARBA00023034"/>
    </source>
</evidence>
<dbReference type="GO" id="GO:0015031">
    <property type="term" value="P:protein transport"/>
    <property type="evidence" value="ECO:0007669"/>
    <property type="project" value="UniProtKB-KW"/>
</dbReference>
<accession>A0A1G4J967</accession>
<dbReference type="Pfam" id="PF24597">
    <property type="entry name" value="TPR_DOP1_M"/>
    <property type="match status" value="1"/>
</dbReference>
<evidence type="ECO:0000256" key="7">
    <source>
        <dbReference type="SAM" id="MobiDB-lite"/>
    </source>
</evidence>
<evidence type="ECO:0000259" key="8">
    <source>
        <dbReference type="Pfam" id="PF04118"/>
    </source>
</evidence>
<evidence type="ECO:0000259" key="9">
    <source>
        <dbReference type="Pfam" id="PF24597"/>
    </source>
</evidence>
<organism evidence="11 12">
    <name type="scientific">Lachancea nothofagi CBS 11611</name>
    <dbReference type="NCBI Taxonomy" id="1266666"/>
    <lineage>
        <taxon>Eukaryota</taxon>
        <taxon>Fungi</taxon>
        <taxon>Dikarya</taxon>
        <taxon>Ascomycota</taxon>
        <taxon>Saccharomycotina</taxon>
        <taxon>Saccharomycetes</taxon>
        <taxon>Saccharomycetales</taxon>
        <taxon>Saccharomycetaceae</taxon>
        <taxon>Lachancea</taxon>
    </lineage>
</organism>
<proteinExistence type="inferred from homology"/>
<name>A0A1G4J967_9SACH</name>
<dbReference type="GO" id="GO:0005829">
    <property type="term" value="C:cytosol"/>
    <property type="evidence" value="ECO:0007669"/>
    <property type="project" value="GOC"/>
</dbReference>
<keyword evidence="3" id="KW-0653">Protein transport</keyword>
<evidence type="ECO:0000313" key="11">
    <source>
        <dbReference type="EMBL" id="SCU86316.1"/>
    </source>
</evidence>
<dbReference type="GO" id="GO:0000139">
    <property type="term" value="C:Golgi membrane"/>
    <property type="evidence" value="ECO:0007669"/>
    <property type="project" value="UniProtKB-SubCell"/>
</dbReference>
<evidence type="ECO:0000256" key="3">
    <source>
        <dbReference type="ARBA" id="ARBA00022927"/>
    </source>
</evidence>
<feature type="domain" description="DOP1-like middle TPR" evidence="9">
    <location>
        <begin position="364"/>
        <end position="543"/>
    </location>
</feature>
<evidence type="ECO:0000256" key="6">
    <source>
        <dbReference type="ARBA" id="ARBA00046326"/>
    </source>
</evidence>
<dbReference type="InterPro" id="IPR040314">
    <property type="entry name" value="DOP1"/>
</dbReference>
<keyword evidence="4" id="KW-0333">Golgi apparatus</keyword>
<evidence type="ECO:0000256" key="5">
    <source>
        <dbReference type="ARBA" id="ARBA00023136"/>
    </source>
</evidence>
<feature type="region of interest" description="Disordered" evidence="7">
    <location>
        <begin position="230"/>
        <end position="253"/>
    </location>
</feature>
<dbReference type="Proteomes" id="UP000189911">
    <property type="component" value="Chromosome C"/>
</dbReference>
<evidence type="ECO:0000259" key="10">
    <source>
        <dbReference type="Pfam" id="PF24598"/>
    </source>
</evidence>
<dbReference type="InterPro" id="IPR056457">
    <property type="entry name" value="DOP1_C"/>
</dbReference>
<dbReference type="PANTHER" id="PTHR14042:SF24">
    <property type="entry name" value="PROTEIN DOPEY-1 HOMOLOG"/>
    <property type="match status" value="1"/>
</dbReference>
<keyword evidence="5" id="KW-0472">Membrane</keyword>
<evidence type="ECO:0000256" key="2">
    <source>
        <dbReference type="ARBA" id="ARBA00022448"/>
    </source>
</evidence>
<comment type="subcellular location">
    <subcellularLocation>
        <location evidence="1">Golgi apparatus membrane</location>
        <topology evidence="1">Peripheral membrane protein</topology>
    </subcellularLocation>
</comment>